<dbReference type="Proteomes" id="UP000439994">
    <property type="component" value="Unassembled WGS sequence"/>
</dbReference>
<gene>
    <name evidence="4" type="ORF">GNP35_06450</name>
</gene>
<dbReference type="InterPro" id="IPR050902">
    <property type="entry name" value="ABC_Transporter_SBP"/>
</dbReference>
<feature type="signal peptide" evidence="2">
    <location>
        <begin position="1"/>
        <end position="19"/>
    </location>
</feature>
<feature type="chain" id="PRO_5026993472" evidence="2">
    <location>
        <begin position="20"/>
        <end position="279"/>
    </location>
</feature>
<reference evidence="4 5" key="1">
    <citation type="submission" date="2019-11" db="EMBL/GenBank/DDBJ databases">
        <title>P. haliotis isolates from Z. marina roots.</title>
        <authorList>
            <person name="Cohen M."/>
            <person name="Jospin G."/>
            <person name="Eisen J.A."/>
            <person name="Coil D.A."/>
        </authorList>
    </citation>
    <scope>NUCLEOTIDE SEQUENCE [LARGE SCALE GENOMIC DNA]</scope>
    <source>
        <strain evidence="4 5">UCD-MCMsp1aY</strain>
    </source>
</reference>
<dbReference type="GO" id="GO:0071281">
    <property type="term" value="P:cellular response to iron ion"/>
    <property type="evidence" value="ECO:0007669"/>
    <property type="project" value="TreeGrafter"/>
</dbReference>
<dbReference type="InterPro" id="IPR002491">
    <property type="entry name" value="ABC_transptr_periplasmic_BD"/>
</dbReference>
<evidence type="ECO:0000256" key="2">
    <source>
        <dbReference type="SAM" id="SignalP"/>
    </source>
</evidence>
<keyword evidence="5" id="KW-1185">Reference proteome</keyword>
<name>A0A6N8FAJ7_9GAMM</name>
<feature type="domain" description="Fe/B12 periplasmic-binding" evidence="3">
    <location>
        <begin position="29"/>
        <end position="279"/>
    </location>
</feature>
<dbReference type="SUPFAM" id="SSF53807">
    <property type="entry name" value="Helical backbone' metal receptor"/>
    <property type="match status" value="1"/>
</dbReference>
<dbReference type="PANTHER" id="PTHR30535">
    <property type="entry name" value="VITAMIN B12-BINDING PROTEIN"/>
    <property type="match status" value="1"/>
</dbReference>
<dbReference type="AlphaFoldDB" id="A0A6N8FAJ7"/>
<dbReference type="EMBL" id="WOCD01000003">
    <property type="protein sequence ID" value="MUH72147.1"/>
    <property type="molecule type" value="Genomic_DNA"/>
</dbReference>
<dbReference type="NCBIfam" id="NF038402">
    <property type="entry name" value="TroA_like"/>
    <property type="match status" value="1"/>
</dbReference>
<dbReference type="OrthoDB" id="6495095at2"/>
<dbReference type="Gene3D" id="3.40.50.1980">
    <property type="entry name" value="Nitrogenase molybdenum iron protein domain"/>
    <property type="match status" value="2"/>
</dbReference>
<proteinExistence type="predicted"/>
<evidence type="ECO:0000259" key="3">
    <source>
        <dbReference type="PROSITE" id="PS50983"/>
    </source>
</evidence>
<dbReference type="RefSeq" id="WP_155695346.1">
    <property type="nucleotide sequence ID" value="NZ_WOCD01000003.1"/>
</dbReference>
<evidence type="ECO:0000313" key="5">
    <source>
        <dbReference type="Proteomes" id="UP000439994"/>
    </source>
</evidence>
<dbReference type="InterPro" id="IPR054828">
    <property type="entry name" value="Vit_B12_bind_prot"/>
</dbReference>
<accession>A0A6N8FAJ7</accession>
<evidence type="ECO:0000256" key="1">
    <source>
        <dbReference type="ARBA" id="ARBA00022729"/>
    </source>
</evidence>
<protein>
    <submittedName>
        <fullName evidence="4">ABC transporter substrate-binding protein</fullName>
    </submittedName>
</protein>
<dbReference type="Pfam" id="PF01497">
    <property type="entry name" value="Peripla_BP_2"/>
    <property type="match status" value="1"/>
</dbReference>
<dbReference type="PROSITE" id="PS50983">
    <property type="entry name" value="FE_B12_PBP"/>
    <property type="match status" value="1"/>
</dbReference>
<organism evidence="4 5">
    <name type="scientific">Psychrosphaera haliotis</name>
    <dbReference type="NCBI Taxonomy" id="555083"/>
    <lineage>
        <taxon>Bacteria</taxon>
        <taxon>Pseudomonadati</taxon>
        <taxon>Pseudomonadota</taxon>
        <taxon>Gammaproteobacteria</taxon>
        <taxon>Alteromonadales</taxon>
        <taxon>Pseudoalteromonadaceae</taxon>
        <taxon>Psychrosphaera</taxon>
    </lineage>
</organism>
<evidence type="ECO:0000313" key="4">
    <source>
        <dbReference type="EMBL" id="MUH72147.1"/>
    </source>
</evidence>
<dbReference type="PANTHER" id="PTHR30535:SF34">
    <property type="entry name" value="MOLYBDATE-BINDING PROTEIN MOLA"/>
    <property type="match status" value="1"/>
</dbReference>
<sequence length="279" mass="30648">MKTFIVSCLLILFSAFASAESFSDSTKPTLIGLAPNVVEIIYALGAGPQLLGASEHSTYPEDAQRLPQVSNYLNVDIEAIVTMNPDIVVVWKGGTPEKGIQKLIDLNIKVFQFSANNFSEMLKEIKRLGQQIGRNQAAKELTIALQLKYDAIKLQFKSSVSLIGFVEVWPNPLTTATQGTIVDQAISVCGVKNLFPTPLKSYPQVSLESIITQPMDIIIQPVSKTAPAQVMDWSNYTHLNAVMNGAIVSPDSDKLLRWSPRWIDEVQLLCQSIARVASK</sequence>
<keyword evidence="1 2" id="KW-0732">Signal</keyword>
<comment type="caution">
    <text evidence="4">The sequence shown here is derived from an EMBL/GenBank/DDBJ whole genome shotgun (WGS) entry which is preliminary data.</text>
</comment>